<evidence type="ECO:0000313" key="3">
    <source>
        <dbReference type="Proteomes" id="UP000479000"/>
    </source>
</evidence>
<feature type="compositionally biased region" description="Basic and acidic residues" evidence="1">
    <location>
        <begin position="63"/>
        <end position="83"/>
    </location>
</feature>
<dbReference type="AlphaFoldDB" id="A0A6H5H525"/>
<name>A0A6H5H525_9HEMI</name>
<proteinExistence type="predicted"/>
<dbReference type="EMBL" id="CADCXU010020975">
    <property type="protein sequence ID" value="CAB0008813.1"/>
    <property type="molecule type" value="Genomic_DNA"/>
</dbReference>
<evidence type="ECO:0000313" key="2">
    <source>
        <dbReference type="EMBL" id="CAB0008813.1"/>
    </source>
</evidence>
<evidence type="ECO:0000256" key="1">
    <source>
        <dbReference type="SAM" id="MobiDB-lite"/>
    </source>
</evidence>
<accession>A0A6H5H525</accession>
<protein>
    <submittedName>
        <fullName evidence="2">Uncharacterized protein</fullName>
    </submittedName>
</protein>
<feature type="non-terminal residue" evidence="2">
    <location>
        <position position="158"/>
    </location>
</feature>
<reference evidence="2 3" key="1">
    <citation type="submission" date="2020-02" db="EMBL/GenBank/DDBJ databases">
        <authorList>
            <person name="Ferguson B K."/>
        </authorList>
    </citation>
    <scope>NUCLEOTIDE SEQUENCE [LARGE SCALE GENOMIC DNA]</scope>
</reference>
<feature type="region of interest" description="Disordered" evidence="1">
    <location>
        <begin position="1"/>
        <end position="92"/>
    </location>
</feature>
<gene>
    <name evidence="2" type="ORF">NTEN_LOCUS14026</name>
</gene>
<sequence length="158" mass="17230">MSVCVPGQARRASPTDSEPEATAMDPTPSTRWIPSARGGEAMTAVYQRGQKGKFTYASATRPTRREDGGRPRPRAGDSHKQDSRTWNYTNDSRNRSAYGLLSRAGRLVQTSAMLVRAASTRHRPARVPAARRVSMAGESALDQCSNGIVFSCVKLSFK</sequence>
<dbReference type="Proteomes" id="UP000479000">
    <property type="component" value="Unassembled WGS sequence"/>
</dbReference>
<organism evidence="2 3">
    <name type="scientific">Nesidiocoris tenuis</name>
    <dbReference type="NCBI Taxonomy" id="355587"/>
    <lineage>
        <taxon>Eukaryota</taxon>
        <taxon>Metazoa</taxon>
        <taxon>Ecdysozoa</taxon>
        <taxon>Arthropoda</taxon>
        <taxon>Hexapoda</taxon>
        <taxon>Insecta</taxon>
        <taxon>Pterygota</taxon>
        <taxon>Neoptera</taxon>
        <taxon>Paraneoptera</taxon>
        <taxon>Hemiptera</taxon>
        <taxon>Heteroptera</taxon>
        <taxon>Panheteroptera</taxon>
        <taxon>Cimicomorpha</taxon>
        <taxon>Miridae</taxon>
        <taxon>Dicyphina</taxon>
        <taxon>Nesidiocoris</taxon>
    </lineage>
</organism>
<keyword evidence="3" id="KW-1185">Reference proteome</keyword>